<keyword evidence="2" id="KW-1185">Reference proteome</keyword>
<dbReference type="Proteomes" id="UP000053989">
    <property type="component" value="Unassembled WGS sequence"/>
</dbReference>
<reference evidence="2" key="2">
    <citation type="submission" date="2015-01" db="EMBL/GenBank/DDBJ databases">
        <title>Evolutionary Origins and Diversification of the Mycorrhizal Mutualists.</title>
        <authorList>
            <consortium name="DOE Joint Genome Institute"/>
            <consortium name="Mycorrhizal Genomics Consortium"/>
            <person name="Kohler A."/>
            <person name="Kuo A."/>
            <person name="Nagy L.G."/>
            <person name="Floudas D."/>
            <person name="Copeland A."/>
            <person name="Barry K.W."/>
            <person name="Cichocki N."/>
            <person name="Veneault-Fourrey C."/>
            <person name="LaButti K."/>
            <person name="Lindquist E.A."/>
            <person name="Lipzen A."/>
            <person name="Lundell T."/>
            <person name="Morin E."/>
            <person name="Murat C."/>
            <person name="Riley R."/>
            <person name="Ohm R."/>
            <person name="Sun H."/>
            <person name="Tunlid A."/>
            <person name="Henrissat B."/>
            <person name="Grigoriev I.V."/>
            <person name="Hibbett D.S."/>
            <person name="Martin F."/>
        </authorList>
    </citation>
    <scope>NUCLEOTIDE SEQUENCE [LARGE SCALE GENOMIC DNA]</scope>
    <source>
        <strain evidence="2">Foug A</strain>
    </source>
</reference>
<sequence>MASPLIQVFTQLTETNRKYSGMNLLSRMTSHMIKDLVGQAFFSFEHLWTIFGPLYMR</sequence>
<accession>A0A0C2ZHW4</accession>
<proteinExistence type="predicted"/>
<dbReference type="AlphaFoldDB" id="A0A0C2ZHW4"/>
<reference evidence="1 2" key="1">
    <citation type="submission" date="2014-04" db="EMBL/GenBank/DDBJ databases">
        <authorList>
            <consortium name="DOE Joint Genome Institute"/>
            <person name="Kuo A."/>
            <person name="Kohler A."/>
            <person name="Nagy L.G."/>
            <person name="Floudas D."/>
            <person name="Copeland A."/>
            <person name="Barry K.W."/>
            <person name="Cichocki N."/>
            <person name="Veneault-Fourrey C."/>
            <person name="LaButti K."/>
            <person name="Lindquist E.A."/>
            <person name="Lipzen A."/>
            <person name="Lundell T."/>
            <person name="Morin E."/>
            <person name="Murat C."/>
            <person name="Sun H."/>
            <person name="Tunlid A."/>
            <person name="Henrissat B."/>
            <person name="Grigoriev I.V."/>
            <person name="Hibbett D.S."/>
            <person name="Martin F."/>
            <person name="Nordberg H.P."/>
            <person name="Cantor M.N."/>
            <person name="Hua S.X."/>
        </authorList>
    </citation>
    <scope>NUCLEOTIDE SEQUENCE [LARGE SCALE GENOMIC DNA]</scope>
    <source>
        <strain evidence="1 2">Foug A</strain>
    </source>
</reference>
<organism evidence="1 2">
    <name type="scientific">Scleroderma citrinum Foug A</name>
    <dbReference type="NCBI Taxonomy" id="1036808"/>
    <lineage>
        <taxon>Eukaryota</taxon>
        <taxon>Fungi</taxon>
        <taxon>Dikarya</taxon>
        <taxon>Basidiomycota</taxon>
        <taxon>Agaricomycotina</taxon>
        <taxon>Agaricomycetes</taxon>
        <taxon>Agaricomycetidae</taxon>
        <taxon>Boletales</taxon>
        <taxon>Sclerodermatineae</taxon>
        <taxon>Sclerodermataceae</taxon>
        <taxon>Scleroderma</taxon>
    </lineage>
</organism>
<evidence type="ECO:0000313" key="2">
    <source>
        <dbReference type="Proteomes" id="UP000053989"/>
    </source>
</evidence>
<dbReference type="HOGENOM" id="CLU_2997801_0_0_1"/>
<dbReference type="InParanoid" id="A0A0C2ZHW4"/>
<name>A0A0C2ZHW4_9AGAM</name>
<dbReference type="EMBL" id="KN822054">
    <property type="protein sequence ID" value="KIM61223.1"/>
    <property type="molecule type" value="Genomic_DNA"/>
</dbReference>
<protein>
    <submittedName>
        <fullName evidence="1">Uncharacterized protein</fullName>
    </submittedName>
</protein>
<evidence type="ECO:0000313" key="1">
    <source>
        <dbReference type="EMBL" id="KIM61223.1"/>
    </source>
</evidence>
<gene>
    <name evidence="1" type="ORF">SCLCIDRAFT_1216120</name>
</gene>